<comment type="caution">
    <text evidence="2">The sequence shown here is derived from an EMBL/GenBank/DDBJ whole genome shotgun (WGS) entry which is preliminary data.</text>
</comment>
<dbReference type="EMBL" id="JABEQD010000013">
    <property type="protein sequence ID" value="MBB2169779.1"/>
    <property type="molecule type" value="Genomic_DNA"/>
</dbReference>
<dbReference type="Proteomes" id="UP000559860">
    <property type="component" value="Unassembled WGS sequence"/>
</dbReference>
<accession>A0A7W4IVE3</accession>
<gene>
    <name evidence="2" type="ORF">HLH36_15735</name>
</gene>
<proteinExistence type="predicted"/>
<dbReference type="RefSeq" id="WP_182987280.1">
    <property type="nucleotide sequence ID" value="NZ_JABEQD010000013.1"/>
</dbReference>
<keyword evidence="3" id="KW-1185">Reference proteome</keyword>
<evidence type="ECO:0000313" key="3">
    <source>
        <dbReference type="Proteomes" id="UP000559860"/>
    </source>
</evidence>
<name>A0A7W4IVE3_9PROT</name>
<protein>
    <submittedName>
        <fullName evidence="2">Uncharacterized protein</fullName>
    </submittedName>
</protein>
<feature type="region of interest" description="Disordered" evidence="1">
    <location>
        <begin position="1"/>
        <end position="24"/>
    </location>
</feature>
<reference evidence="2 3" key="1">
    <citation type="submission" date="2020-04" db="EMBL/GenBank/DDBJ databases">
        <title>Description of novel Gluconacetobacter.</title>
        <authorList>
            <person name="Sombolestani A."/>
        </authorList>
    </citation>
    <scope>NUCLEOTIDE SEQUENCE [LARGE SCALE GENOMIC DNA]</scope>
    <source>
        <strain evidence="2 3">LMG 27801</strain>
    </source>
</reference>
<organism evidence="2 3">
    <name type="scientific">Gluconacetobacter aggeris</name>
    <dbReference type="NCBI Taxonomy" id="1286186"/>
    <lineage>
        <taxon>Bacteria</taxon>
        <taxon>Pseudomonadati</taxon>
        <taxon>Pseudomonadota</taxon>
        <taxon>Alphaproteobacteria</taxon>
        <taxon>Acetobacterales</taxon>
        <taxon>Acetobacteraceae</taxon>
        <taxon>Gluconacetobacter</taxon>
    </lineage>
</organism>
<sequence length="61" mass="6560">MTESGGDLLAFSEPTILGPPVRPPERSGFGSLLIDRAVSHDLKGTATRHCGTSARRRSFFC</sequence>
<evidence type="ECO:0000313" key="2">
    <source>
        <dbReference type="EMBL" id="MBB2169779.1"/>
    </source>
</evidence>
<dbReference type="AlphaFoldDB" id="A0A7W4IVE3"/>
<evidence type="ECO:0000256" key="1">
    <source>
        <dbReference type="SAM" id="MobiDB-lite"/>
    </source>
</evidence>